<gene>
    <name evidence="1" type="ORF">OKA104_LOCUS40288</name>
</gene>
<feature type="non-terminal residue" evidence="1">
    <location>
        <position position="1"/>
    </location>
</feature>
<accession>A0A820B7K2</accession>
<proteinExistence type="predicted"/>
<reference evidence="1" key="1">
    <citation type="submission" date="2021-02" db="EMBL/GenBank/DDBJ databases">
        <authorList>
            <person name="Nowell W R."/>
        </authorList>
    </citation>
    <scope>NUCLEOTIDE SEQUENCE</scope>
</reference>
<evidence type="ECO:0000313" key="2">
    <source>
        <dbReference type="Proteomes" id="UP000663881"/>
    </source>
</evidence>
<protein>
    <submittedName>
        <fullName evidence="1">Uncharacterized protein</fullName>
    </submittedName>
</protein>
<dbReference type="EMBL" id="CAJOAY010008540">
    <property type="protein sequence ID" value="CAF4188366.1"/>
    <property type="molecule type" value="Genomic_DNA"/>
</dbReference>
<sequence>AFGSTRAQELAFEQLKWYKQTINQSITQYYDKIIELLENQS</sequence>
<name>A0A820B7K2_9BILA</name>
<dbReference type="Proteomes" id="UP000663881">
    <property type="component" value="Unassembled WGS sequence"/>
</dbReference>
<dbReference type="AlphaFoldDB" id="A0A820B7K2"/>
<organism evidence="1 2">
    <name type="scientific">Adineta steineri</name>
    <dbReference type="NCBI Taxonomy" id="433720"/>
    <lineage>
        <taxon>Eukaryota</taxon>
        <taxon>Metazoa</taxon>
        <taxon>Spiralia</taxon>
        <taxon>Gnathifera</taxon>
        <taxon>Rotifera</taxon>
        <taxon>Eurotatoria</taxon>
        <taxon>Bdelloidea</taxon>
        <taxon>Adinetida</taxon>
        <taxon>Adinetidae</taxon>
        <taxon>Adineta</taxon>
    </lineage>
</organism>
<comment type="caution">
    <text evidence="1">The sequence shown here is derived from an EMBL/GenBank/DDBJ whole genome shotgun (WGS) entry which is preliminary data.</text>
</comment>
<evidence type="ECO:0000313" key="1">
    <source>
        <dbReference type="EMBL" id="CAF4188366.1"/>
    </source>
</evidence>